<evidence type="ECO:0000313" key="1">
    <source>
        <dbReference type="EMBL" id="AGE53897.1"/>
    </source>
</evidence>
<evidence type="ECO:0000313" key="2">
    <source>
        <dbReference type="Proteomes" id="UP000247091"/>
    </source>
</evidence>
<proteinExistence type="predicted"/>
<protein>
    <submittedName>
        <fullName evidence="1">Uncharacterized protein</fullName>
    </submittedName>
</protein>
<dbReference type="EMBL" id="JX997169">
    <property type="protein sequence ID" value="AGE53897.1"/>
    <property type="molecule type" value="Genomic_DNA"/>
</dbReference>
<organism evidence="1 2">
    <name type="scientific">Paramecium bursaria Chlorella virus IL3A</name>
    <name type="common">PBCV-IL3A</name>
    <dbReference type="NCBI Taxonomy" id="46019"/>
    <lineage>
        <taxon>Viruses</taxon>
        <taxon>Varidnaviria</taxon>
        <taxon>Bamfordvirae</taxon>
        <taxon>Nucleocytoviricota</taxon>
        <taxon>Megaviricetes</taxon>
        <taxon>Algavirales</taxon>
        <taxon>Phycodnaviridae</taxon>
        <taxon>Chlorovirus</taxon>
        <taxon>Chlorovirus illinoense</taxon>
    </lineage>
</organism>
<sequence>MNVKSYRGCRRCMTCNIVKYNHEVVSWPGFVDTETYFAIKRFRMKMTNPDVFNWVEQVSKTNELANKRKVRLSVRIPDTIGTGLNSTECVSIGVIETCNSDISIKTTDIKDTKAPTRKITYETTDSQKIQRKETTKISKSFRFSCFSCFLFF</sequence>
<name>M1HPU4_PBCVI</name>
<organismHost>
    <name type="scientific">Chlorella</name>
    <dbReference type="NCBI Taxonomy" id="3071"/>
</organismHost>
<dbReference type="Proteomes" id="UP000247091">
    <property type="component" value="Segment"/>
</dbReference>
<accession>M1HPU4</accession>
<reference evidence="1 2" key="1">
    <citation type="submission" date="2012-10" db="EMBL/GenBank/DDBJ databases">
        <title>Towards defining the chloroviruses: a genomic journey through a genus of large DNA viruses.</title>
        <authorList>
            <person name="Jeanniard A."/>
            <person name="Dunigan D.D."/>
            <person name="Gurnon J.R."/>
            <person name="Agarkova I."/>
            <person name="Kang M."/>
            <person name="Vitek J."/>
            <person name="Duncan G."/>
            <person name="McClung O.W."/>
            <person name="Larsen M."/>
            <person name="Claverie J.-M."/>
            <person name="Van Etten J.L."/>
            <person name="Blanc G."/>
        </authorList>
    </citation>
    <scope>NUCLEOTIDE SEQUENCE [LARGE SCALE GENOMIC DNA]</scope>
</reference>
<gene>
    <name evidence="1" type="primary">IL-3A_419R</name>
    <name evidence="1" type="ORF">PBCVIL3A_419R</name>
</gene>